<comment type="subcellular location">
    <subcellularLocation>
        <location evidence="1">Membrane</location>
        <topology evidence="1">Multi-pass membrane protein</topology>
    </subcellularLocation>
</comment>
<evidence type="ECO:0000256" key="1">
    <source>
        <dbReference type="ARBA" id="ARBA00004141"/>
    </source>
</evidence>
<name>A0A914EDV8_9BILA</name>
<keyword evidence="11 13" id="KW-0739">Sodium transport</keyword>
<keyword evidence="3 13" id="KW-0813">Transport</keyword>
<evidence type="ECO:0000256" key="6">
    <source>
        <dbReference type="ARBA" id="ARBA00022989"/>
    </source>
</evidence>
<keyword evidence="7" id="KW-0915">Sodium</keyword>
<reference evidence="16" key="1">
    <citation type="submission" date="2022-11" db="UniProtKB">
        <authorList>
            <consortium name="WormBaseParasite"/>
        </authorList>
    </citation>
    <scope>IDENTIFICATION</scope>
</reference>
<dbReference type="PANTHER" id="PTHR11690:SF177">
    <property type="entry name" value="EGF-LIKE DOMAIN-CONTAINING PROTEIN"/>
    <property type="match status" value="1"/>
</dbReference>
<keyword evidence="10" id="KW-0325">Glycoprotein</keyword>
<evidence type="ECO:0000256" key="4">
    <source>
        <dbReference type="ARBA" id="ARBA00022461"/>
    </source>
</evidence>
<dbReference type="InterPro" id="IPR016186">
    <property type="entry name" value="C-type_lectin-like/link_sf"/>
</dbReference>
<proteinExistence type="inferred from homology"/>
<dbReference type="Gene3D" id="3.10.100.10">
    <property type="entry name" value="Mannose-Binding Protein A, subunit A"/>
    <property type="match status" value="1"/>
</dbReference>
<dbReference type="PANTHER" id="PTHR11690">
    <property type="entry name" value="AMILORIDE-SENSITIVE SODIUM CHANNEL-RELATED"/>
    <property type="match status" value="1"/>
</dbReference>
<evidence type="ECO:0000259" key="14">
    <source>
        <dbReference type="PROSITE" id="PS50041"/>
    </source>
</evidence>
<evidence type="ECO:0000256" key="5">
    <source>
        <dbReference type="ARBA" id="ARBA00022692"/>
    </source>
</evidence>
<evidence type="ECO:0000313" key="15">
    <source>
        <dbReference type="Proteomes" id="UP000887540"/>
    </source>
</evidence>
<comment type="similarity">
    <text evidence="2 13">Belongs to the amiloride-sensitive sodium channel (TC 1.A.6) family.</text>
</comment>
<keyword evidence="5 13" id="KW-0812">Transmembrane</keyword>
<dbReference type="InterPro" id="IPR001304">
    <property type="entry name" value="C-type_lectin-like"/>
</dbReference>
<dbReference type="GO" id="GO:0015280">
    <property type="term" value="F:ligand-gated sodium channel activity"/>
    <property type="evidence" value="ECO:0007669"/>
    <property type="project" value="TreeGrafter"/>
</dbReference>
<protein>
    <submittedName>
        <fullName evidence="16">C-type lectin domain-containing protein</fullName>
    </submittedName>
</protein>
<evidence type="ECO:0000256" key="2">
    <source>
        <dbReference type="ARBA" id="ARBA00007193"/>
    </source>
</evidence>
<dbReference type="PROSITE" id="PS50041">
    <property type="entry name" value="C_TYPE_LECTIN_2"/>
    <property type="match status" value="1"/>
</dbReference>
<dbReference type="SUPFAM" id="SSF56436">
    <property type="entry name" value="C-type lectin-like"/>
    <property type="match status" value="1"/>
</dbReference>
<evidence type="ECO:0000256" key="3">
    <source>
        <dbReference type="ARBA" id="ARBA00022448"/>
    </source>
</evidence>
<evidence type="ECO:0000256" key="10">
    <source>
        <dbReference type="ARBA" id="ARBA00023180"/>
    </source>
</evidence>
<dbReference type="Pfam" id="PF00059">
    <property type="entry name" value="Lectin_C"/>
    <property type="match status" value="1"/>
</dbReference>
<evidence type="ECO:0000256" key="7">
    <source>
        <dbReference type="ARBA" id="ARBA00023053"/>
    </source>
</evidence>
<keyword evidence="12 13" id="KW-0407">Ion channel</keyword>
<evidence type="ECO:0000313" key="16">
    <source>
        <dbReference type="WBParaSite" id="ACRNAN_scaffold7597.g21721.t1"/>
    </source>
</evidence>
<feature type="domain" description="C-type lectin" evidence="14">
    <location>
        <begin position="58"/>
        <end position="161"/>
    </location>
</feature>
<dbReference type="InterPro" id="IPR001873">
    <property type="entry name" value="ENaC"/>
</dbReference>
<dbReference type="WBParaSite" id="ACRNAN_scaffold7597.g21721.t1">
    <property type="protein sequence ID" value="ACRNAN_scaffold7597.g21721.t1"/>
    <property type="gene ID" value="ACRNAN_scaffold7597.g21721"/>
</dbReference>
<sequence>MVGEIPGSLVGGTTITPTIPNCTEYWNDEKIDAARATYWNVTNKYYLPVRYIDSCSFANTYCQNIGGNIVSIHSSAENEIVTHVAETTYNTNSYIGLYRNPPSTTPTGGVWTDGTAVSYLNWGYLQPDNGGGHQVCTLLFSSSTTGCFADSYAARRGTWNDLDPTGNECSTTAVVCELQCTTAQFPIDGSCPYTTSEISTISKAMTQPNFNSGFLPFLMAMYPISVKSNMSWEVTDLLSWAAFERTELNLTLRIRIRIQNPNPESGSRIPNPESGFKSEFRIGFRIRIQNPKSGFRIQINDYTRLDPPYGRCIHNKSEVKSFYSAGVYNVDSCFDSCYQDYVYETCGCMDPRLISESNTTLCNLTLLNCFSNITAIRGEPSTWPECDCPQPCNETKYVVSWSKTVFRTTPTECNPNNQTTFTNCTAMYQNVYAMFNAYVPVYGHYVFVETPEYTVIFHDYSFNILKSNVAKKIDY</sequence>
<keyword evidence="9" id="KW-0472">Membrane</keyword>
<dbReference type="GO" id="GO:0005886">
    <property type="term" value="C:plasma membrane"/>
    <property type="evidence" value="ECO:0007669"/>
    <property type="project" value="TreeGrafter"/>
</dbReference>
<keyword evidence="8 13" id="KW-0406">Ion transport</keyword>
<dbReference type="Proteomes" id="UP000887540">
    <property type="component" value="Unplaced"/>
</dbReference>
<evidence type="ECO:0000256" key="12">
    <source>
        <dbReference type="ARBA" id="ARBA00023303"/>
    </source>
</evidence>
<evidence type="ECO:0000256" key="13">
    <source>
        <dbReference type="RuleBase" id="RU000679"/>
    </source>
</evidence>
<dbReference type="Gene3D" id="1.10.287.820">
    <property type="entry name" value="Acid-sensing ion channel domain"/>
    <property type="match status" value="1"/>
</dbReference>
<dbReference type="SMART" id="SM00034">
    <property type="entry name" value="CLECT"/>
    <property type="match status" value="1"/>
</dbReference>
<evidence type="ECO:0000256" key="9">
    <source>
        <dbReference type="ARBA" id="ARBA00023136"/>
    </source>
</evidence>
<keyword evidence="4 13" id="KW-0894">Sodium channel</keyword>
<evidence type="ECO:0000256" key="11">
    <source>
        <dbReference type="ARBA" id="ARBA00023201"/>
    </source>
</evidence>
<dbReference type="AlphaFoldDB" id="A0A914EDV8"/>
<keyword evidence="15" id="KW-1185">Reference proteome</keyword>
<dbReference type="InterPro" id="IPR016187">
    <property type="entry name" value="CTDL_fold"/>
</dbReference>
<keyword evidence="6" id="KW-1133">Transmembrane helix</keyword>
<dbReference type="CDD" id="cd00037">
    <property type="entry name" value="CLECT"/>
    <property type="match status" value="1"/>
</dbReference>
<dbReference type="Pfam" id="PF00858">
    <property type="entry name" value="ASC"/>
    <property type="match status" value="1"/>
</dbReference>
<organism evidence="15 16">
    <name type="scientific">Acrobeloides nanus</name>
    <dbReference type="NCBI Taxonomy" id="290746"/>
    <lineage>
        <taxon>Eukaryota</taxon>
        <taxon>Metazoa</taxon>
        <taxon>Ecdysozoa</taxon>
        <taxon>Nematoda</taxon>
        <taxon>Chromadorea</taxon>
        <taxon>Rhabditida</taxon>
        <taxon>Tylenchina</taxon>
        <taxon>Cephalobomorpha</taxon>
        <taxon>Cephaloboidea</taxon>
        <taxon>Cephalobidae</taxon>
        <taxon>Acrobeloides</taxon>
    </lineage>
</organism>
<evidence type="ECO:0000256" key="8">
    <source>
        <dbReference type="ARBA" id="ARBA00023065"/>
    </source>
</evidence>
<accession>A0A914EDV8</accession>